<dbReference type="HOGENOM" id="CLU_2499930_0_0_1"/>
<feature type="non-terminal residue" evidence="1">
    <location>
        <position position="1"/>
    </location>
</feature>
<comment type="caution">
    <text evidence="1">The sequence shown here is derived from an EMBL/GenBank/DDBJ whole genome shotgun (WGS) entry which is preliminary data.</text>
</comment>
<organism evidence="1 2">
    <name type="scientific">Caenorhabditis remanei</name>
    <name type="common">Caenorhabditis vulgaris</name>
    <dbReference type="NCBI Taxonomy" id="31234"/>
    <lineage>
        <taxon>Eukaryota</taxon>
        <taxon>Metazoa</taxon>
        <taxon>Ecdysozoa</taxon>
        <taxon>Nematoda</taxon>
        <taxon>Chromadorea</taxon>
        <taxon>Rhabditida</taxon>
        <taxon>Rhabditina</taxon>
        <taxon>Rhabditomorpha</taxon>
        <taxon>Rhabditoidea</taxon>
        <taxon>Rhabditidae</taxon>
        <taxon>Peloderinae</taxon>
        <taxon>Caenorhabditis</taxon>
    </lineage>
</organism>
<dbReference type="OrthoDB" id="5919401at2759"/>
<sequence>MGCHFSRTSSTEDIRKSVDKTPEPVAKKSASTNRAPAQELRSANNGNVLQIAGKPIIEVESASQADFFRMLDDKINRGKGGESDCED</sequence>
<protein>
    <submittedName>
        <fullName evidence="1">Uncharacterized protein</fullName>
    </submittedName>
</protein>
<dbReference type="EMBL" id="NMWX01000001">
    <property type="protein sequence ID" value="OZG08093.1"/>
    <property type="molecule type" value="Genomic_DNA"/>
</dbReference>
<dbReference type="InterPro" id="IPR027967">
    <property type="entry name" value="DUF4612"/>
</dbReference>
<dbReference type="KEGG" id="crq:GCK72_024183"/>
<name>A0A261BD61_CAERE</name>
<dbReference type="Pfam" id="PF15389">
    <property type="entry name" value="DUF4612"/>
    <property type="match status" value="1"/>
</dbReference>
<dbReference type="OMA" id="FRMLDDK"/>
<evidence type="ECO:0000313" key="2">
    <source>
        <dbReference type="Proteomes" id="UP000216624"/>
    </source>
</evidence>
<proteinExistence type="predicted"/>
<evidence type="ECO:0000313" key="1">
    <source>
        <dbReference type="EMBL" id="OZG08093.1"/>
    </source>
</evidence>
<keyword evidence="2" id="KW-1185">Reference proteome</keyword>
<accession>A0A261BD61</accession>
<gene>
    <name evidence="1" type="ORF">FL82_00934</name>
</gene>
<dbReference type="CTD" id="9824769"/>
<dbReference type="eggNOG" id="ENOG502TII0">
    <property type="taxonomic scope" value="Eukaryota"/>
</dbReference>
<dbReference type="Proteomes" id="UP000216624">
    <property type="component" value="Unassembled WGS sequence"/>
</dbReference>
<reference evidence="1" key="1">
    <citation type="submission" date="2017-08" db="EMBL/GenBank/DDBJ databases">
        <authorList>
            <person name="de Groot N.N."/>
        </authorList>
    </citation>
    <scope>NUCLEOTIDE SEQUENCE [LARGE SCALE GENOMIC DNA]</scope>
    <source>
        <strain evidence="1">PX439</strain>
    </source>
</reference>